<evidence type="ECO:0000313" key="2">
    <source>
        <dbReference type="Proteomes" id="UP000728185"/>
    </source>
</evidence>
<dbReference type="PANTHER" id="PTHR21525:SF9">
    <property type="entry name" value="CHANNEL_COLICIN DOMAIN-CONTAINING PROTEIN"/>
    <property type="match status" value="1"/>
</dbReference>
<dbReference type="AlphaFoldDB" id="A0A8E0RWT0"/>
<dbReference type="PANTHER" id="PTHR21525">
    <property type="entry name" value="MOTILE SPERM PROTEIN"/>
    <property type="match status" value="1"/>
</dbReference>
<keyword evidence="2" id="KW-1185">Reference proteome</keyword>
<comment type="caution">
    <text evidence="1">The sequence shown here is derived from an EMBL/GenBank/DDBJ whole genome shotgun (WGS) entry which is preliminary data.</text>
</comment>
<sequence>MDEFADTTSRTASTSSKVCMGYTQMVAPQFRIAFNTSKNCKVNVLDKASGQWLLRLDKAHRGTPYNHININPTVTKLPGDPHLKLPPGGVTVGKTAAKLGKTINKANKVLVPVAIAMDTVTLGLAVREDVKNGTSRNSVSTAVGIAGGFGGAYGGAAAGAALGSLMCPGVGTIIGGLVGSVVGGVGGSVGLEAVTNAIGDEVGWDVEKRKCKSCGKLFKIRKYEGEKDTYLCERCR</sequence>
<evidence type="ECO:0000313" key="1">
    <source>
        <dbReference type="EMBL" id="KAA0190149.1"/>
    </source>
</evidence>
<name>A0A8E0RWT0_9TREM</name>
<dbReference type="OrthoDB" id="5870415at2759"/>
<gene>
    <name evidence="1" type="ORF">FBUS_11003</name>
</gene>
<dbReference type="EMBL" id="LUCM01007330">
    <property type="protein sequence ID" value="KAA0190149.1"/>
    <property type="molecule type" value="Genomic_DNA"/>
</dbReference>
<dbReference type="Proteomes" id="UP000728185">
    <property type="component" value="Unassembled WGS sequence"/>
</dbReference>
<accession>A0A8E0RWT0</accession>
<proteinExistence type="predicted"/>
<protein>
    <submittedName>
        <fullName evidence="1">Uncharacterized protein</fullName>
    </submittedName>
</protein>
<organism evidence="1 2">
    <name type="scientific">Fasciolopsis buskii</name>
    <dbReference type="NCBI Taxonomy" id="27845"/>
    <lineage>
        <taxon>Eukaryota</taxon>
        <taxon>Metazoa</taxon>
        <taxon>Spiralia</taxon>
        <taxon>Lophotrochozoa</taxon>
        <taxon>Platyhelminthes</taxon>
        <taxon>Trematoda</taxon>
        <taxon>Digenea</taxon>
        <taxon>Plagiorchiida</taxon>
        <taxon>Echinostomata</taxon>
        <taxon>Echinostomatoidea</taxon>
        <taxon>Fasciolidae</taxon>
        <taxon>Fasciolopsis</taxon>
    </lineage>
</organism>
<reference evidence="1" key="1">
    <citation type="submission" date="2019-05" db="EMBL/GenBank/DDBJ databases">
        <title>Annotation for the trematode Fasciolopsis buski.</title>
        <authorList>
            <person name="Choi Y.-J."/>
        </authorList>
    </citation>
    <scope>NUCLEOTIDE SEQUENCE</scope>
    <source>
        <strain evidence="1">HT</strain>
        <tissue evidence="1">Whole worm</tissue>
    </source>
</reference>